<dbReference type="Gene3D" id="2.20.110.10">
    <property type="entry name" value="Histone H3 K4-specific methyltransferase SET7/9 N-terminal domain"/>
    <property type="match status" value="1"/>
</dbReference>
<dbReference type="InterPro" id="IPR003409">
    <property type="entry name" value="MORN"/>
</dbReference>
<name>A0A382TH05_9ZZZZ</name>
<dbReference type="PANTHER" id="PTHR43215:SF14">
    <property type="entry name" value="RADIAL SPOKE HEAD 1 HOMOLOG"/>
    <property type="match status" value="1"/>
</dbReference>
<evidence type="ECO:0000313" key="2">
    <source>
        <dbReference type="EMBL" id="SVD21075.1"/>
    </source>
</evidence>
<protein>
    <recommendedName>
        <fullName evidence="3">EGF-like domain-containing protein</fullName>
    </recommendedName>
</protein>
<dbReference type="EMBL" id="UINC01136359">
    <property type="protein sequence ID" value="SVD21075.1"/>
    <property type="molecule type" value="Genomic_DNA"/>
</dbReference>
<sequence length="153" mass="17076">QPYADIHFPGTFIWANGDQYVGEFKEGNRHGQGTLTWADGAVWSGLWREGQAVVLENAITCWDERGKTGPSDYPNKVFGSWVAGACAGAQNEDWCYCPGSYGGETCEAPNREYCGQDLCNFSAESEPREGSHEEAMYNFFTEQPSDYRLLKCM</sequence>
<reference evidence="2" key="1">
    <citation type="submission" date="2018-05" db="EMBL/GenBank/DDBJ databases">
        <authorList>
            <person name="Lanie J.A."/>
            <person name="Ng W.-L."/>
            <person name="Kazmierczak K.M."/>
            <person name="Andrzejewski T.M."/>
            <person name="Davidsen T.M."/>
            <person name="Wayne K.J."/>
            <person name="Tettelin H."/>
            <person name="Glass J.I."/>
            <person name="Rusch D."/>
            <person name="Podicherti R."/>
            <person name="Tsui H.-C.T."/>
            <person name="Winkler M.E."/>
        </authorList>
    </citation>
    <scope>NUCLEOTIDE SEQUENCE</scope>
</reference>
<dbReference type="Pfam" id="PF02493">
    <property type="entry name" value="MORN"/>
    <property type="match status" value="2"/>
</dbReference>
<dbReference type="PANTHER" id="PTHR43215">
    <property type="entry name" value="RADIAL SPOKE HEAD 1 HOMOLOG"/>
    <property type="match status" value="1"/>
</dbReference>
<dbReference type="GO" id="GO:0005829">
    <property type="term" value="C:cytosol"/>
    <property type="evidence" value="ECO:0007669"/>
    <property type="project" value="TreeGrafter"/>
</dbReference>
<accession>A0A382TH05</accession>
<evidence type="ECO:0008006" key="3">
    <source>
        <dbReference type="Google" id="ProtNLM"/>
    </source>
</evidence>
<dbReference type="SMART" id="SM00698">
    <property type="entry name" value="MORN"/>
    <property type="match status" value="1"/>
</dbReference>
<proteinExistence type="predicted"/>
<keyword evidence="1" id="KW-0677">Repeat</keyword>
<feature type="non-terminal residue" evidence="2">
    <location>
        <position position="1"/>
    </location>
</feature>
<dbReference type="SUPFAM" id="SSF82185">
    <property type="entry name" value="Histone H3 K4-specific methyltransferase SET7/9 N-terminal domain"/>
    <property type="match status" value="1"/>
</dbReference>
<evidence type="ECO:0000256" key="1">
    <source>
        <dbReference type="ARBA" id="ARBA00022737"/>
    </source>
</evidence>
<organism evidence="2">
    <name type="scientific">marine metagenome</name>
    <dbReference type="NCBI Taxonomy" id="408172"/>
    <lineage>
        <taxon>unclassified sequences</taxon>
        <taxon>metagenomes</taxon>
        <taxon>ecological metagenomes</taxon>
    </lineage>
</organism>
<dbReference type="AlphaFoldDB" id="A0A382TH05"/>
<gene>
    <name evidence="2" type="ORF">METZ01_LOCUS373929</name>
</gene>